<evidence type="ECO:0000256" key="1">
    <source>
        <dbReference type="SAM" id="MobiDB-lite"/>
    </source>
</evidence>
<evidence type="ECO:0000313" key="2">
    <source>
        <dbReference type="EMBL" id="TMQ48074.1"/>
    </source>
</evidence>
<dbReference type="EMBL" id="VBOS01000496">
    <property type="protein sequence ID" value="TMQ48074.1"/>
    <property type="molecule type" value="Genomic_DNA"/>
</dbReference>
<dbReference type="AlphaFoldDB" id="A0A538S9M4"/>
<reference evidence="2 3" key="1">
    <citation type="journal article" date="2019" name="Nat. Microbiol.">
        <title>Mediterranean grassland soil C-N compound turnover is dependent on rainfall and depth, and is mediated by genomically divergent microorganisms.</title>
        <authorList>
            <person name="Diamond S."/>
            <person name="Andeer P.F."/>
            <person name="Li Z."/>
            <person name="Crits-Christoph A."/>
            <person name="Burstein D."/>
            <person name="Anantharaman K."/>
            <person name="Lane K.R."/>
            <person name="Thomas B.C."/>
            <person name="Pan C."/>
            <person name="Northen T.R."/>
            <person name="Banfield J.F."/>
        </authorList>
    </citation>
    <scope>NUCLEOTIDE SEQUENCE [LARGE SCALE GENOMIC DNA]</scope>
    <source>
        <strain evidence="2">WS_2</strain>
    </source>
</reference>
<sequence>MCFEERCELGALGRVGAAIECGRSDLELAVGVAHLAVDGLEARRIEHEQLVEPRNEVAHHVGDAKVLGFAHQRGRDVVERHRPVEDLEDGERFDAQRRLSGHNPQRVAHEQDFALAVAHR</sequence>
<evidence type="ECO:0000313" key="3">
    <source>
        <dbReference type="Proteomes" id="UP000317716"/>
    </source>
</evidence>
<feature type="region of interest" description="Disordered" evidence="1">
    <location>
        <begin position="82"/>
        <end position="106"/>
    </location>
</feature>
<name>A0A538S9M4_UNCEI</name>
<dbReference type="Proteomes" id="UP000317716">
    <property type="component" value="Unassembled WGS sequence"/>
</dbReference>
<proteinExistence type="predicted"/>
<protein>
    <submittedName>
        <fullName evidence="2">Uncharacterized protein</fullName>
    </submittedName>
</protein>
<feature type="compositionally biased region" description="Basic and acidic residues" evidence="1">
    <location>
        <begin position="82"/>
        <end position="97"/>
    </location>
</feature>
<organism evidence="2 3">
    <name type="scientific">Eiseniibacteriota bacterium</name>
    <dbReference type="NCBI Taxonomy" id="2212470"/>
    <lineage>
        <taxon>Bacteria</taxon>
        <taxon>Candidatus Eiseniibacteriota</taxon>
    </lineage>
</organism>
<accession>A0A538S9M4</accession>
<gene>
    <name evidence="2" type="ORF">E6K72_13365</name>
</gene>
<feature type="non-terminal residue" evidence="2">
    <location>
        <position position="120"/>
    </location>
</feature>
<comment type="caution">
    <text evidence="2">The sequence shown here is derived from an EMBL/GenBank/DDBJ whole genome shotgun (WGS) entry which is preliminary data.</text>
</comment>